<evidence type="ECO:0000313" key="2">
    <source>
        <dbReference type="EMBL" id="KAL1506100.1"/>
    </source>
</evidence>
<reference evidence="2 3" key="1">
    <citation type="submission" date="2024-05" db="EMBL/GenBank/DDBJ databases">
        <title>Genetic variation in Jamaican populations of the coffee berry borer (Hypothenemus hampei).</title>
        <authorList>
            <person name="Errbii M."/>
            <person name="Myrie A."/>
        </authorList>
    </citation>
    <scope>NUCLEOTIDE SEQUENCE [LARGE SCALE GENOMIC DNA]</scope>
    <source>
        <strain evidence="2">JA-Hopewell-2020-01-JO</strain>
        <tissue evidence="2">Whole body</tissue>
    </source>
</reference>
<gene>
    <name evidence="2" type="ORF">ABEB36_005528</name>
</gene>
<evidence type="ECO:0000256" key="1">
    <source>
        <dbReference type="SAM" id="MobiDB-lite"/>
    </source>
</evidence>
<dbReference type="Proteomes" id="UP001566132">
    <property type="component" value="Unassembled WGS sequence"/>
</dbReference>
<keyword evidence="3" id="KW-1185">Reference proteome</keyword>
<evidence type="ECO:0000313" key="3">
    <source>
        <dbReference type="Proteomes" id="UP001566132"/>
    </source>
</evidence>
<name>A0ABD1EYH9_HYPHA</name>
<dbReference type="EMBL" id="JBDJPC010000004">
    <property type="protein sequence ID" value="KAL1506100.1"/>
    <property type="molecule type" value="Genomic_DNA"/>
</dbReference>
<comment type="caution">
    <text evidence="2">The sequence shown here is derived from an EMBL/GenBank/DDBJ whole genome shotgun (WGS) entry which is preliminary data.</text>
</comment>
<dbReference type="AlphaFoldDB" id="A0ABD1EYH9"/>
<feature type="region of interest" description="Disordered" evidence="1">
    <location>
        <begin position="28"/>
        <end position="58"/>
    </location>
</feature>
<accession>A0ABD1EYH9</accession>
<proteinExistence type="predicted"/>
<protein>
    <submittedName>
        <fullName evidence="2">Uncharacterized protein</fullName>
    </submittedName>
</protein>
<sequence length="116" mass="13129">MSIIEENSTRVITRYRETREINCLNKKRSSLNSCGTSDKTSDQKKSPSLSDSGSGLGESGCEELLGEKLMRDFKYSYNYICNDCDTWSEQRLIQLDREEGVAATLLGFGIRKNKTK</sequence>
<organism evidence="2 3">
    <name type="scientific">Hypothenemus hampei</name>
    <name type="common">Coffee berry borer</name>
    <dbReference type="NCBI Taxonomy" id="57062"/>
    <lineage>
        <taxon>Eukaryota</taxon>
        <taxon>Metazoa</taxon>
        <taxon>Ecdysozoa</taxon>
        <taxon>Arthropoda</taxon>
        <taxon>Hexapoda</taxon>
        <taxon>Insecta</taxon>
        <taxon>Pterygota</taxon>
        <taxon>Neoptera</taxon>
        <taxon>Endopterygota</taxon>
        <taxon>Coleoptera</taxon>
        <taxon>Polyphaga</taxon>
        <taxon>Cucujiformia</taxon>
        <taxon>Curculionidae</taxon>
        <taxon>Scolytinae</taxon>
        <taxon>Hypothenemus</taxon>
    </lineage>
</organism>